<evidence type="ECO:0000256" key="2">
    <source>
        <dbReference type="ARBA" id="ARBA00022692"/>
    </source>
</evidence>
<dbReference type="eggNOG" id="ENOG50317R1">
    <property type="taxonomic scope" value="Bacteria"/>
</dbReference>
<evidence type="ECO:0000256" key="5">
    <source>
        <dbReference type="SAM" id="Phobius"/>
    </source>
</evidence>
<evidence type="ECO:0000256" key="4">
    <source>
        <dbReference type="ARBA" id="ARBA00023136"/>
    </source>
</evidence>
<keyword evidence="2 5" id="KW-0812">Transmembrane</keyword>
<feature type="transmembrane region" description="Helical" evidence="5">
    <location>
        <begin position="245"/>
        <end position="263"/>
    </location>
</feature>
<dbReference type="InterPro" id="IPR007016">
    <property type="entry name" value="O-antigen_ligase-rel_domated"/>
</dbReference>
<feature type="transmembrane region" description="Helical" evidence="5">
    <location>
        <begin position="50"/>
        <end position="70"/>
    </location>
</feature>
<feature type="transmembrane region" description="Helical" evidence="5">
    <location>
        <begin position="270"/>
        <end position="285"/>
    </location>
</feature>
<gene>
    <name evidence="7" type="ORF">DesfrDRAFT_3130</name>
</gene>
<organism evidence="7 8">
    <name type="scientific">Solidesulfovibrio fructosivorans JJ]</name>
    <dbReference type="NCBI Taxonomy" id="596151"/>
    <lineage>
        <taxon>Bacteria</taxon>
        <taxon>Pseudomonadati</taxon>
        <taxon>Thermodesulfobacteriota</taxon>
        <taxon>Desulfovibrionia</taxon>
        <taxon>Desulfovibrionales</taxon>
        <taxon>Desulfovibrionaceae</taxon>
        <taxon>Solidesulfovibrio</taxon>
    </lineage>
</organism>
<feature type="transmembrane region" description="Helical" evidence="5">
    <location>
        <begin position="423"/>
        <end position="445"/>
    </location>
</feature>
<sequence length="671" mass="70746">MDASSPVAAAQGASPFSRAVTGAGFFAGLLLVAPHALLTSMALARAGWPAAELVAFFWLWGLAMAVSRRGLSLGLTLLGFSPFLFGAQSYVYPGVAFGLLADVAALAFCWRNAGGKAASGESTGPTGALLAALAALALGSTLLLPWARFWQELSLFGPGGFFAAMAFSPADAPGYALAGAWRLAIFAVLAFGLARLDFPDRFGCLIRGLVGGLLTAIVFGLYEHFQGDHYLLHYRFTSLFANPGWFAEYAAVAAPYLLTLLAGANLRRRALAALGLALCGAAMVLTLARAGWIAGSLTFFAAGWLYFRENRFVRFRRPYGHLPTLAVAGALVVGIAFWGAGRELSAISRPINALLAKRVDNFTDSPRPTLFRSGLLIAAERPVFGMGFTSYARHYPVLLATPGAWLNRYGDPRAEVFETPHSMYVQLAAGLGAAGLLVWLAMVGRAGWVLWRRARDYASLPDAALLLSLAAFHVYAFFQEMFYVPAVLFLLFIPLARAMALEAGAAREGRARGTGWVRAAAGGVALCGILAYGLDIGLGGTAARLGLYDWMPPGEKVVFEGFYPPEQGQGRTFRWSAGDAALLVPPGTGSLTLSLAAASPTEATFFSPAGLWARVGLDGGPVTVTLPVPETGDGRAVPLYLLTTRAFVPQAATGAADPRRLGVAVGVVGRH</sequence>
<dbReference type="RefSeq" id="WP_005995446.1">
    <property type="nucleotide sequence ID" value="NZ_AECZ01000025.1"/>
</dbReference>
<evidence type="ECO:0000259" key="6">
    <source>
        <dbReference type="Pfam" id="PF04932"/>
    </source>
</evidence>
<comment type="subcellular location">
    <subcellularLocation>
        <location evidence="1">Membrane</location>
        <topology evidence="1">Multi-pass membrane protein</topology>
    </subcellularLocation>
</comment>
<keyword evidence="4 5" id="KW-0472">Membrane</keyword>
<protein>
    <submittedName>
        <fullName evidence="7">O-antigen polymerase</fullName>
    </submittedName>
</protein>
<evidence type="ECO:0000313" key="8">
    <source>
        <dbReference type="Proteomes" id="UP000006250"/>
    </source>
</evidence>
<dbReference type="STRING" id="596151.DesfrDRAFT_3130"/>
<dbReference type="Pfam" id="PF04932">
    <property type="entry name" value="Wzy_C"/>
    <property type="match status" value="1"/>
</dbReference>
<dbReference type="AlphaFoldDB" id="E1JZT0"/>
<feature type="transmembrane region" description="Helical" evidence="5">
    <location>
        <begin position="205"/>
        <end position="225"/>
    </location>
</feature>
<feature type="transmembrane region" description="Helical" evidence="5">
    <location>
        <begin position="90"/>
        <end position="108"/>
    </location>
</feature>
<dbReference type="PANTHER" id="PTHR37422">
    <property type="entry name" value="TEICHURONIC ACID BIOSYNTHESIS PROTEIN TUAE"/>
    <property type="match status" value="1"/>
</dbReference>
<feature type="transmembrane region" description="Helical" evidence="5">
    <location>
        <begin position="482"/>
        <end position="503"/>
    </location>
</feature>
<dbReference type="Proteomes" id="UP000006250">
    <property type="component" value="Unassembled WGS sequence"/>
</dbReference>
<feature type="transmembrane region" description="Helical" evidence="5">
    <location>
        <begin position="20"/>
        <end position="38"/>
    </location>
</feature>
<feature type="transmembrane region" description="Helical" evidence="5">
    <location>
        <begin position="175"/>
        <end position="193"/>
    </location>
</feature>
<evidence type="ECO:0000256" key="3">
    <source>
        <dbReference type="ARBA" id="ARBA00022989"/>
    </source>
</evidence>
<keyword evidence="8" id="KW-1185">Reference proteome</keyword>
<dbReference type="GO" id="GO:0016020">
    <property type="term" value="C:membrane"/>
    <property type="evidence" value="ECO:0007669"/>
    <property type="project" value="UniProtKB-SubCell"/>
</dbReference>
<feature type="transmembrane region" description="Helical" evidence="5">
    <location>
        <begin position="128"/>
        <end position="147"/>
    </location>
</feature>
<name>E1JZT0_SOLFR</name>
<feature type="transmembrane region" description="Helical" evidence="5">
    <location>
        <begin position="319"/>
        <end position="340"/>
    </location>
</feature>
<evidence type="ECO:0000313" key="7">
    <source>
        <dbReference type="EMBL" id="EFL50110.1"/>
    </source>
</evidence>
<keyword evidence="3 5" id="KW-1133">Transmembrane helix</keyword>
<feature type="transmembrane region" description="Helical" evidence="5">
    <location>
        <begin position="515"/>
        <end position="534"/>
    </location>
</feature>
<dbReference type="PANTHER" id="PTHR37422:SF13">
    <property type="entry name" value="LIPOPOLYSACCHARIDE BIOSYNTHESIS PROTEIN PA4999-RELATED"/>
    <property type="match status" value="1"/>
</dbReference>
<feature type="domain" description="O-antigen ligase-related" evidence="6">
    <location>
        <begin position="275"/>
        <end position="440"/>
    </location>
</feature>
<accession>E1JZT0</accession>
<evidence type="ECO:0000256" key="1">
    <source>
        <dbReference type="ARBA" id="ARBA00004141"/>
    </source>
</evidence>
<dbReference type="InterPro" id="IPR051533">
    <property type="entry name" value="WaaL-like"/>
</dbReference>
<dbReference type="EMBL" id="AECZ01000025">
    <property type="protein sequence ID" value="EFL50110.1"/>
    <property type="molecule type" value="Genomic_DNA"/>
</dbReference>
<reference evidence="7 8" key="1">
    <citation type="submission" date="2010-08" db="EMBL/GenBank/DDBJ databases">
        <title>The draft genome of Desulfovibrio fructosovorans JJ.</title>
        <authorList>
            <consortium name="US DOE Joint Genome Institute (JGI-PGF)"/>
            <person name="Lucas S."/>
            <person name="Copeland A."/>
            <person name="Lapidus A."/>
            <person name="Cheng J.-F."/>
            <person name="Bruce D."/>
            <person name="Goodwin L."/>
            <person name="Pitluck S."/>
            <person name="Land M.L."/>
            <person name="Hauser L."/>
            <person name="Chang Y.-J."/>
            <person name="Jeffries C."/>
            <person name="Wall J.D."/>
            <person name="Stahl D.A."/>
            <person name="Arkin A.P."/>
            <person name="Dehal P."/>
            <person name="Stolyar S.M."/>
            <person name="Hazen T.C."/>
            <person name="Woyke T.J."/>
        </authorList>
    </citation>
    <scope>NUCLEOTIDE SEQUENCE [LARGE SCALE GENOMIC DNA]</scope>
    <source>
        <strain evidence="7 8">JJ</strain>
    </source>
</reference>
<proteinExistence type="predicted"/>
<comment type="caution">
    <text evidence="7">The sequence shown here is derived from an EMBL/GenBank/DDBJ whole genome shotgun (WGS) entry which is preliminary data.</text>
</comment>